<keyword evidence="6" id="KW-0472">Membrane</keyword>
<evidence type="ECO:0000313" key="9">
    <source>
        <dbReference type="Proteomes" id="UP000636891"/>
    </source>
</evidence>
<evidence type="ECO:0000313" key="8">
    <source>
        <dbReference type="EMBL" id="MBC5616809.1"/>
    </source>
</evidence>
<comment type="caution">
    <text evidence="8">The sequence shown here is derived from an EMBL/GenBank/DDBJ whole genome shotgun (WGS) entry which is preliminary data.</text>
</comment>
<keyword evidence="9" id="KW-1185">Reference proteome</keyword>
<dbReference type="PANTHER" id="PTHR30558:SF3">
    <property type="entry name" value="BIOPOLYMER TRANSPORT PROTEIN EXBD-RELATED"/>
    <property type="match status" value="1"/>
</dbReference>
<name>A0ABR7CMB5_9BACT</name>
<dbReference type="Pfam" id="PF02472">
    <property type="entry name" value="ExbD"/>
    <property type="match status" value="1"/>
</dbReference>
<evidence type="ECO:0000256" key="1">
    <source>
        <dbReference type="ARBA" id="ARBA00004162"/>
    </source>
</evidence>
<gene>
    <name evidence="8" type="ORF">H8S08_07215</name>
</gene>
<dbReference type="Proteomes" id="UP000636891">
    <property type="component" value="Unassembled WGS sequence"/>
</dbReference>
<evidence type="ECO:0000256" key="2">
    <source>
        <dbReference type="ARBA" id="ARBA00005811"/>
    </source>
</evidence>
<dbReference type="PANTHER" id="PTHR30558">
    <property type="entry name" value="EXBD MEMBRANE COMPONENT OF PMF-DRIVEN MACROMOLECULE IMPORT SYSTEM"/>
    <property type="match status" value="1"/>
</dbReference>
<evidence type="ECO:0000256" key="7">
    <source>
        <dbReference type="RuleBase" id="RU003879"/>
    </source>
</evidence>
<organism evidence="8 9">
    <name type="scientific">Alistipes hominis</name>
    <dbReference type="NCBI Taxonomy" id="2763015"/>
    <lineage>
        <taxon>Bacteria</taxon>
        <taxon>Pseudomonadati</taxon>
        <taxon>Bacteroidota</taxon>
        <taxon>Bacteroidia</taxon>
        <taxon>Bacteroidales</taxon>
        <taxon>Rikenellaceae</taxon>
        <taxon>Alistipes</taxon>
    </lineage>
</organism>
<evidence type="ECO:0000256" key="4">
    <source>
        <dbReference type="ARBA" id="ARBA00022692"/>
    </source>
</evidence>
<dbReference type="EMBL" id="JACOOK010000003">
    <property type="protein sequence ID" value="MBC5616809.1"/>
    <property type="molecule type" value="Genomic_DNA"/>
</dbReference>
<keyword evidence="7" id="KW-0813">Transport</keyword>
<keyword evidence="5" id="KW-1133">Transmembrane helix</keyword>
<accession>A0ABR7CMB5</accession>
<dbReference type="RefSeq" id="WP_101572576.1">
    <property type="nucleotide sequence ID" value="NZ_JACOOK010000003.1"/>
</dbReference>
<evidence type="ECO:0000256" key="3">
    <source>
        <dbReference type="ARBA" id="ARBA00022475"/>
    </source>
</evidence>
<dbReference type="InterPro" id="IPR003400">
    <property type="entry name" value="ExbD"/>
</dbReference>
<proteinExistence type="inferred from homology"/>
<comment type="subcellular location">
    <subcellularLocation>
        <location evidence="1">Cell membrane</location>
        <topology evidence="1">Single-pass membrane protein</topology>
    </subcellularLocation>
    <subcellularLocation>
        <location evidence="7">Cell membrane</location>
        <topology evidence="7">Single-pass type II membrane protein</topology>
    </subcellularLocation>
</comment>
<keyword evidence="4 7" id="KW-0812">Transmembrane</keyword>
<keyword evidence="3" id="KW-1003">Cell membrane</keyword>
<sequence length="219" mass="24625">MAEIQENNSGKGKEGKGKQKKMTIRVDFTPMVDMNMLLITFFMLCTSLSKPQTMEISMPTKDTQEDMQTKVAASRAITLLLGEDDKVYYYLGEPNYQDYTSLKETTYTPDGLRAVLLARNANVVARINELKKKKLDGEITEEEFKTQSTEIKKDENAPVVSIKGTDESTYKNLIDALDEMQICNISRYAIVPIAEGDLWLIKNLKSAGDLGKNSEMAQN</sequence>
<comment type="similarity">
    <text evidence="2 7">Belongs to the ExbD/TolR family.</text>
</comment>
<keyword evidence="7" id="KW-0653">Protein transport</keyword>
<evidence type="ECO:0000256" key="6">
    <source>
        <dbReference type="ARBA" id="ARBA00023136"/>
    </source>
</evidence>
<protein>
    <submittedName>
        <fullName evidence="8">Biopolymer transporter ExbD</fullName>
    </submittedName>
</protein>
<evidence type="ECO:0000256" key="5">
    <source>
        <dbReference type="ARBA" id="ARBA00022989"/>
    </source>
</evidence>
<reference evidence="8 9" key="1">
    <citation type="submission" date="2020-08" db="EMBL/GenBank/DDBJ databases">
        <title>Genome public.</title>
        <authorList>
            <person name="Liu C."/>
            <person name="Sun Q."/>
        </authorList>
    </citation>
    <scope>NUCLEOTIDE SEQUENCE [LARGE SCALE GENOMIC DNA]</scope>
    <source>
        <strain evidence="8 9">New-7</strain>
    </source>
</reference>